<protein>
    <submittedName>
        <fullName evidence="10">Peroxisomal membrane signal receptor PTS1</fullName>
    </submittedName>
</protein>
<evidence type="ECO:0000313" key="11">
    <source>
        <dbReference type="Proteomes" id="UP001322138"/>
    </source>
</evidence>
<feature type="region of interest" description="Disordered" evidence="9">
    <location>
        <begin position="30"/>
        <end position="54"/>
    </location>
</feature>
<evidence type="ECO:0000256" key="1">
    <source>
        <dbReference type="ARBA" id="ARBA00004275"/>
    </source>
</evidence>
<keyword evidence="6 8" id="KW-0802">TPR repeat</keyword>
<evidence type="ECO:0000313" key="10">
    <source>
        <dbReference type="EMBL" id="KAK4649390.1"/>
    </source>
</evidence>
<dbReference type="RefSeq" id="XP_062738365.1">
    <property type="nucleotide sequence ID" value="XM_062875130.1"/>
</dbReference>
<proteinExistence type="inferred from homology"/>
<keyword evidence="10" id="KW-0675">Receptor</keyword>
<evidence type="ECO:0000256" key="7">
    <source>
        <dbReference type="ARBA" id="ARBA00023140"/>
    </source>
</evidence>
<feature type="repeat" description="TPR" evidence="8">
    <location>
        <begin position="468"/>
        <end position="501"/>
    </location>
</feature>
<dbReference type="PROSITE" id="PS50293">
    <property type="entry name" value="TPR_REGION"/>
    <property type="match status" value="1"/>
</dbReference>
<dbReference type="EMBL" id="JAFFGZ010000001">
    <property type="protein sequence ID" value="KAK4649390.1"/>
    <property type="molecule type" value="Genomic_DNA"/>
</dbReference>
<dbReference type="GeneID" id="87894612"/>
<dbReference type="Pfam" id="PF13432">
    <property type="entry name" value="TPR_16"/>
    <property type="match status" value="1"/>
</dbReference>
<dbReference type="SUPFAM" id="SSF48452">
    <property type="entry name" value="TPR-like"/>
    <property type="match status" value="1"/>
</dbReference>
<keyword evidence="11" id="KW-1185">Reference proteome</keyword>
<sequence>MSFLGGAECSTAGNPLSQFTKHVGDDKSLQHDRLVGRGPNSAMGGFRNVGRNTPQDEMMNGFLHQNATLPDMPLEQQQGPLAHAHLDHLRAQSGSPLSPTWAPDTQAAMEAAFNAPPGTHFSADEFAKFQHMNPAAAVSHAPAMPGASASMQRPMMMGGGMSYNMMQRPLYQPMFGGQMHMAPQPLQQHQQPAVEGKGKGKVVELDESKWEEQFQQMELHDRQLRETEKDEALAMEPELNNMDEKLLHSETGYGDLESIWRGIQAEQAQLKELDDIEDDFAKFDSANFGGDNLNDWGLNNRLGADPIVQDYLFEDENIFENTTNPFEEGIRIMNEGGNLSLAALAFEAAVQKDPEHVEAWVYLGHVQAQNEKEEAAIRALEQAMKLDPNNLAALMGLAVSYTNEGYDSTAYRTLERWLSVKYPQVIAPQDLSSAAELGFTDRAQLHDRVTSLFLEAARLAPDGDHMDPDVQVGLGVLFYGAEEYDKAVDCFQAALHSSEMGTSNQREQIHLLWNRLGATLANSGRSEEAIAAYEKALSINPNFVRARYNLGVSCINIGCHAEAAGHLLASLDMHKSVEKSGREKARELLGGGGGPDTDARIDAMTTQNRSTTLYDTLRRVFTQMGRRDLAEKVVAGVDPDIFRGEFDF</sequence>
<dbReference type="SMART" id="SM00028">
    <property type="entry name" value="TPR"/>
    <property type="match status" value="4"/>
</dbReference>
<dbReference type="InterPro" id="IPR019734">
    <property type="entry name" value="TPR_rpt"/>
</dbReference>
<comment type="caution">
    <text evidence="10">The sequence shown here is derived from an EMBL/GenBank/DDBJ whole genome shotgun (WGS) entry which is preliminary data.</text>
</comment>
<dbReference type="Proteomes" id="UP001322138">
    <property type="component" value="Unassembled WGS sequence"/>
</dbReference>
<organism evidence="10 11">
    <name type="scientific">Podospora bellae-mahoneyi</name>
    <dbReference type="NCBI Taxonomy" id="2093777"/>
    <lineage>
        <taxon>Eukaryota</taxon>
        <taxon>Fungi</taxon>
        <taxon>Dikarya</taxon>
        <taxon>Ascomycota</taxon>
        <taxon>Pezizomycotina</taxon>
        <taxon>Sordariomycetes</taxon>
        <taxon>Sordariomycetidae</taxon>
        <taxon>Sordariales</taxon>
        <taxon>Podosporaceae</taxon>
        <taxon>Podospora</taxon>
    </lineage>
</organism>
<evidence type="ECO:0000256" key="2">
    <source>
        <dbReference type="ARBA" id="ARBA00004496"/>
    </source>
</evidence>
<dbReference type="Pfam" id="PF00515">
    <property type="entry name" value="TPR_1"/>
    <property type="match status" value="1"/>
</dbReference>
<gene>
    <name evidence="10" type="primary">PEX5</name>
    <name evidence="10" type="ORF">QC761_118440</name>
</gene>
<comment type="similarity">
    <text evidence="3">Belongs to the peroxisomal targeting signal receptor family.</text>
</comment>
<keyword evidence="7" id="KW-0576">Peroxisome</keyword>
<dbReference type="PANTHER" id="PTHR10130">
    <property type="entry name" value="PEROXISOMAL TARGETING SIGNAL 1 RECEPTOR PEX5"/>
    <property type="match status" value="1"/>
</dbReference>
<name>A0ABR0G0Z2_9PEZI</name>
<evidence type="ECO:0000256" key="8">
    <source>
        <dbReference type="PROSITE-ProRule" id="PRU00339"/>
    </source>
</evidence>
<evidence type="ECO:0000256" key="5">
    <source>
        <dbReference type="ARBA" id="ARBA00022737"/>
    </source>
</evidence>
<reference evidence="10 11" key="1">
    <citation type="journal article" date="2023" name="bioRxiv">
        <title>High-quality genome assemblies of four members of thePodospora anserinaspecies complex.</title>
        <authorList>
            <person name="Ament-Velasquez S.L."/>
            <person name="Vogan A.A."/>
            <person name="Wallerman O."/>
            <person name="Hartmann F."/>
            <person name="Gautier V."/>
            <person name="Silar P."/>
            <person name="Giraud T."/>
            <person name="Johannesson H."/>
        </authorList>
    </citation>
    <scope>NUCLEOTIDE SEQUENCE [LARGE SCALE GENOMIC DNA]</scope>
    <source>
        <strain evidence="10 11">CBS 112042</strain>
    </source>
</reference>
<keyword evidence="5" id="KW-0677">Repeat</keyword>
<feature type="repeat" description="TPR" evidence="8">
    <location>
        <begin position="510"/>
        <end position="543"/>
    </location>
</feature>
<dbReference type="InterPro" id="IPR011990">
    <property type="entry name" value="TPR-like_helical_dom_sf"/>
</dbReference>
<evidence type="ECO:0000256" key="3">
    <source>
        <dbReference type="ARBA" id="ARBA00005348"/>
    </source>
</evidence>
<evidence type="ECO:0000256" key="6">
    <source>
        <dbReference type="ARBA" id="ARBA00022803"/>
    </source>
</evidence>
<keyword evidence="4" id="KW-0963">Cytoplasm</keyword>
<accession>A0ABR0G0Z2</accession>
<evidence type="ECO:0000256" key="9">
    <source>
        <dbReference type="SAM" id="MobiDB-lite"/>
    </source>
</evidence>
<feature type="repeat" description="TPR" evidence="8">
    <location>
        <begin position="357"/>
        <end position="390"/>
    </location>
</feature>
<comment type="subcellular location">
    <subcellularLocation>
        <location evidence="2">Cytoplasm</location>
    </subcellularLocation>
    <subcellularLocation>
        <location evidence="1">Peroxisome</location>
    </subcellularLocation>
</comment>
<evidence type="ECO:0000256" key="4">
    <source>
        <dbReference type="ARBA" id="ARBA00022490"/>
    </source>
</evidence>
<dbReference type="Gene3D" id="1.25.40.10">
    <property type="entry name" value="Tetratricopeptide repeat domain"/>
    <property type="match status" value="1"/>
</dbReference>
<dbReference type="InterPro" id="IPR024111">
    <property type="entry name" value="PEX5/PEX5L"/>
</dbReference>
<dbReference type="PROSITE" id="PS50005">
    <property type="entry name" value="TPR"/>
    <property type="match status" value="3"/>
</dbReference>
<dbReference type="PANTHER" id="PTHR10130:SF0">
    <property type="entry name" value="GH08708P"/>
    <property type="match status" value="1"/>
</dbReference>